<comment type="caution">
    <text evidence="4">The sequence shown here is derived from an EMBL/GenBank/DDBJ whole genome shotgun (WGS) entry which is preliminary data.</text>
</comment>
<dbReference type="Proteomes" id="UP000295818">
    <property type="component" value="Unassembled WGS sequence"/>
</dbReference>
<evidence type="ECO:0000313" key="5">
    <source>
        <dbReference type="Proteomes" id="UP000295818"/>
    </source>
</evidence>
<feature type="region of interest" description="Disordered" evidence="1">
    <location>
        <begin position="25"/>
        <end position="71"/>
    </location>
</feature>
<feature type="domain" description="DUF6318" evidence="3">
    <location>
        <begin position="64"/>
        <end position="198"/>
    </location>
</feature>
<organism evidence="4 5">
    <name type="scientific">Kribbella orskensis</name>
    <dbReference type="NCBI Taxonomy" id="2512216"/>
    <lineage>
        <taxon>Bacteria</taxon>
        <taxon>Bacillati</taxon>
        <taxon>Actinomycetota</taxon>
        <taxon>Actinomycetes</taxon>
        <taxon>Propionibacteriales</taxon>
        <taxon>Kribbellaceae</taxon>
        <taxon>Kribbella</taxon>
    </lineage>
</organism>
<gene>
    <name evidence="4" type="ORF">EV644_105178</name>
</gene>
<name>A0ABY2BLH1_9ACTN</name>
<evidence type="ECO:0000313" key="4">
    <source>
        <dbReference type="EMBL" id="TCO24146.1"/>
    </source>
</evidence>
<evidence type="ECO:0000259" key="3">
    <source>
        <dbReference type="Pfam" id="PF19843"/>
    </source>
</evidence>
<accession>A0ABY2BLH1</accession>
<dbReference type="EMBL" id="SLWM01000005">
    <property type="protein sequence ID" value="TCO24146.1"/>
    <property type="molecule type" value="Genomic_DNA"/>
</dbReference>
<feature type="signal peptide" evidence="2">
    <location>
        <begin position="1"/>
        <end position="23"/>
    </location>
</feature>
<feature type="compositionally biased region" description="Low complexity" evidence="1">
    <location>
        <begin position="42"/>
        <end position="56"/>
    </location>
</feature>
<keyword evidence="5" id="KW-1185">Reference proteome</keyword>
<evidence type="ECO:0000256" key="1">
    <source>
        <dbReference type="SAM" id="MobiDB-lite"/>
    </source>
</evidence>
<proteinExistence type="predicted"/>
<evidence type="ECO:0000256" key="2">
    <source>
        <dbReference type="SAM" id="SignalP"/>
    </source>
</evidence>
<keyword evidence="2" id="KW-0732">Signal</keyword>
<protein>
    <recommendedName>
        <fullName evidence="3">DUF6318 domain-containing protein</fullName>
    </recommendedName>
</protein>
<dbReference type="RefSeq" id="WP_132189106.1">
    <property type="nucleotide sequence ID" value="NZ_SLWM01000005.1"/>
</dbReference>
<sequence length="204" mass="21598">MTTRNRPQLLTLACLGTALLLTACTSPSPEAGRPNTAPPSTIPSTAAPTSSGTGAPPSAPPTSAPTRPATSEGLTLAAAETFIRYYVDLLNYASATGDIQPVLNASESGCRHCKDYTNYVKQVNAANGGLSGDYWERVKDVPDLFRGESGRLGGYALVTIGAYTSKDSPSAKPVTSTVRTYKREFTLSPQRGSWVMYEMELVAQ</sequence>
<dbReference type="PROSITE" id="PS51257">
    <property type="entry name" value="PROKAR_LIPOPROTEIN"/>
    <property type="match status" value="1"/>
</dbReference>
<dbReference type="InterPro" id="IPR046281">
    <property type="entry name" value="DUF6318"/>
</dbReference>
<feature type="chain" id="PRO_5047035879" description="DUF6318 domain-containing protein" evidence="2">
    <location>
        <begin position="24"/>
        <end position="204"/>
    </location>
</feature>
<dbReference type="Pfam" id="PF19843">
    <property type="entry name" value="DUF6318"/>
    <property type="match status" value="1"/>
</dbReference>
<reference evidence="4 5" key="1">
    <citation type="journal article" date="2015" name="Stand. Genomic Sci.">
        <title>Genomic Encyclopedia of Bacterial and Archaeal Type Strains, Phase III: the genomes of soil and plant-associated and newly described type strains.</title>
        <authorList>
            <person name="Whitman W.B."/>
            <person name="Woyke T."/>
            <person name="Klenk H.P."/>
            <person name="Zhou Y."/>
            <person name="Lilburn T.G."/>
            <person name="Beck B.J."/>
            <person name="De Vos P."/>
            <person name="Vandamme P."/>
            <person name="Eisen J.A."/>
            <person name="Garrity G."/>
            <person name="Hugenholtz P."/>
            <person name="Kyrpides N.C."/>
        </authorList>
    </citation>
    <scope>NUCLEOTIDE SEQUENCE [LARGE SCALE GENOMIC DNA]</scope>
    <source>
        <strain evidence="4 5">VKM Ac-2538</strain>
    </source>
</reference>